<name>A0A6J6QFC0_9ZZZZ</name>
<accession>A0A6J6QFC0</accession>
<evidence type="ECO:0000313" key="2">
    <source>
        <dbReference type="EMBL" id="CAB4709202.1"/>
    </source>
</evidence>
<proteinExistence type="predicted"/>
<dbReference type="Gene3D" id="1.10.287.1060">
    <property type="entry name" value="ESAT-6-like"/>
    <property type="match status" value="1"/>
</dbReference>
<dbReference type="AlphaFoldDB" id="A0A6J6QFC0"/>
<evidence type="ECO:0000256" key="1">
    <source>
        <dbReference type="SAM" id="MobiDB-lite"/>
    </source>
</evidence>
<gene>
    <name evidence="2" type="ORF">UFOPK2582_01341</name>
</gene>
<feature type="region of interest" description="Disordered" evidence="1">
    <location>
        <begin position="81"/>
        <end position="101"/>
    </location>
</feature>
<organism evidence="2">
    <name type="scientific">freshwater metagenome</name>
    <dbReference type="NCBI Taxonomy" id="449393"/>
    <lineage>
        <taxon>unclassified sequences</taxon>
        <taxon>metagenomes</taxon>
        <taxon>ecological metagenomes</taxon>
    </lineage>
</organism>
<dbReference type="EMBL" id="CAEZXS010000186">
    <property type="protein sequence ID" value="CAB4709202.1"/>
    <property type="molecule type" value="Genomic_DNA"/>
</dbReference>
<protein>
    <submittedName>
        <fullName evidence="2">Unannotated protein</fullName>
    </submittedName>
</protein>
<reference evidence="2" key="1">
    <citation type="submission" date="2020-05" db="EMBL/GenBank/DDBJ databases">
        <authorList>
            <person name="Chiriac C."/>
            <person name="Salcher M."/>
            <person name="Ghai R."/>
            <person name="Kavagutti S V."/>
        </authorList>
    </citation>
    <scope>NUCLEOTIDE SEQUENCE</scope>
</reference>
<sequence>MSRIGADPVALRHLGVTMTRLADQAELSATSLDRRVRQSSWRGRDANEFVRDWQRRHQPHLRAIAKACSLYSTHLKQQAEQQEVASSQAGKVAQTSDLRRPAPFPTSELRVLSGTQITAGVLVVGITHNLSIQHFEHEGVTVTSTERNQAGLAATSGSSVSIGSSGAALGANLRAQVAVAQVTRREFSTTEKDLLPTLALIEAQAAIRRTVAANIRLPGLGLPARTEELTELSLTAQGTASLAASLGAQGAVRGGGSFRFGRSEHSQVLELEGTTASLLSAQLLQRFRLASVGEGGTEIRLSRLRIEIPDQALHSADVIVSTTSTDGHRELRSVSNLDLSEPGTIRCVEQVRTALNHLRDLDVDAAMSTLSELDAPVGESLGRSAEFAVSEHTGIFGASVGAGIGLGVSADGGFQQLKLVN</sequence>